<dbReference type="Proteomes" id="UP000629619">
    <property type="component" value="Unassembled WGS sequence"/>
</dbReference>
<dbReference type="Pfam" id="PF11716">
    <property type="entry name" value="MDMPI_N"/>
    <property type="match status" value="1"/>
</dbReference>
<dbReference type="Gene3D" id="1.20.120.450">
    <property type="entry name" value="dinb family like domain"/>
    <property type="match status" value="1"/>
</dbReference>
<reference evidence="2" key="1">
    <citation type="submission" date="2021-01" db="EMBL/GenBank/DDBJ databases">
        <title>Whole genome shotgun sequence of Actinoplanes siamensis NBRC 109076.</title>
        <authorList>
            <person name="Komaki H."/>
            <person name="Tamura T."/>
        </authorList>
    </citation>
    <scope>NUCLEOTIDE SEQUENCE</scope>
    <source>
        <strain evidence="2">NBRC 109076</strain>
    </source>
</reference>
<dbReference type="EMBL" id="BOMW01000052">
    <property type="protein sequence ID" value="GIF07688.1"/>
    <property type="molecule type" value="Genomic_DNA"/>
</dbReference>
<accession>A0A919TMX4</accession>
<dbReference type="InterPro" id="IPR034660">
    <property type="entry name" value="DinB/YfiT-like"/>
</dbReference>
<dbReference type="SUPFAM" id="SSF109854">
    <property type="entry name" value="DinB/YfiT-like putative metalloenzymes"/>
    <property type="match status" value="1"/>
</dbReference>
<keyword evidence="2" id="KW-0413">Isomerase</keyword>
<evidence type="ECO:0000259" key="1">
    <source>
        <dbReference type="Pfam" id="PF11716"/>
    </source>
</evidence>
<proteinExistence type="predicted"/>
<evidence type="ECO:0000313" key="3">
    <source>
        <dbReference type="Proteomes" id="UP000629619"/>
    </source>
</evidence>
<gene>
    <name evidence="2" type="ORF">Asi03nite_52260</name>
</gene>
<name>A0A919TMX4_9ACTN</name>
<organism evidence="2 3">
    <name type="scientific">Actinoplanes siamensis</name>
    <dbReference type="NCBI Taxonomy" id="1223317"/>
    <lineage>
        <taxon>Bacteria</taxon>
        <taxon>Bacillati</taxon>
        <taxon>Actinomycetota</taxon>
        <taxon>Actinomycetes</taxon>
        <taxon>Micromonosporales</taxon>
        <taxon>Micromonosporaceae</taxon>
        <taxon>Actinoplanes</taxon>
    </lineage>
</organism>
<feature type="domain" description="Mycothiol-dependent maleylpyruvate isomerase metal-binding" evidence="1">
    <location>
        <begin position="15"/>
        <end position="161"/>
    </location>
</feature>
<dbReference type="GO" id="GO:0016853">
    <property type="term" value="F:isomerase activity"/>
    <property type="evidence" value="ECO:0007669"/>
    <property type="project" value="UniProtKB-KW"/>
</dbReference>
<dbReference type="GO" id="GO:0046872">
    <property type="term" value="F:metal ion binding"/>
    <property type="evidence" value="ECO:0007669"/>
    <property type="project" value="InterPro"/>
</dbReference>
<protein>
    <submittedName>
        <fullName evidence="2">Maleylpyruvate isomerase</fullName>
    </submittedName>
</protein>
<dbReference type="RefSeq" id="WP_203683080.1">
    <property type="nucleotide sequence ID" value="NZ_BOMW01000052.1"/>
</dbReference>
<evidence type="ECO:0000313" key="2">
    <source>
        <dbReference type="EMBL" id="GIF07688.1"/>
    </source>
</evidence>
<dbReference type="AlphaFoldDB" id="A0A919TMX4"/>
<sequence>MSLPTTPELVDALDAAYSGVTALVAGLDDDDLLRPSGCLGWSRGDLLFHLTGDAQRALVALATPSGSAPDTDFVGYWRTHSGFSDREAEAAHARWVRRSAAAFDRPGGIVPLWSATALAAVRAAAAAVAPERRVPTQGLVLALPDFLATLITEAVLHHLDLIAGWSAAPRPADSAMSVALATIVGLLGDTRLPANWDGCETLLKCTGRAALTESDRSSLGAGMARIPVFGTATSGY</sequence>
<dbReference type="InterPro" id="IPR024344">
    <property type="entry name" value="MDMPI_metal-binding"/>
</dbReference>
<keyword evidence="3" id="KW-1185">Reference proteome</keyword>
<comment type="caution">
    <text evidence="2">The sequence shown here is derived from an EMBL/GenBank/DDBJ whole genome shotgun (WGS) entry which is preliminary data.</text>
</comment>